<accession>A0A336MTY9</accession>
<dbReference type="Pfam" id="PF01391">
    <property type="entry name" value="Collagen"/>
    <property type="match status" value="3"/>
</dbReference>
<feature type="compositionally biased region" description="Low complexity" evidence="2">
    <location>
        <begin position="527"/>
        <end position="539"/>
    </location>
</feature>
<evidence type="ECO:0000256" key="3">
    <source>
        <dbReference type="SAM" id="SignalP"/>
    </source>
</evidence>
<evidence type="ECO:0000313" key="5">
    <source>
        <dbReference type="EMBL" id="SSX29438.1"/>
    </source>
</evidence>
<evidence type="ECO:0000256" key="1">
    <source>
        <dbReference type="ARBA" id="ARBA00022737"/>
    </source>
</evidence>
<dbReference type="GO" id="GO:0030020">
    <property type="term" value="F:extracellular matrix structural constituent conferring tensile strength"/>
    <property type="evidence" value="ECO:0007669"/>
    <property type="project" value="TreeGrafter"/>
</dbReference>
<reference evidence="5" key="1">
    <citation type="submission" date="2018-07" db="EMBL/GenBank/DDBJ databases">
        <authorList>
            <person name="Quirk P.G."/>
            <person name="Krulwich T.A."/>
        </authorList>
    </citation>
    <scope>NUCLEOTIDE SEQUENCE</scope>
</reference>
<feature type="region of interest" description="Disordered" evidence="2">
    <location>
        <begin position="499"/>
        <end position="608"/>
    </location>
</feature>
<sequence>MGNISVIFLFVCLGFKLLLAQQLEYEFENGPCGKWRPGDADLNTFDLIREFRLDQTELLYESVERIQGSDMLQTAYSLRRESNLTIHSYEAFPQGIPHQFSFECTYRSHEETNAPWYLFHLSNSYEESQMYVKLNPTHSTLEVSLPQIDGHLQVVEFEHRELFDHRWHKVMLGVTHEKASLWVDCQPVRYLDGTYDAQLEARGYFDTSEGYVSVARFAEEHVLYAESPQVDLQWMVLSCDPTRPSKETCDELPLYEVAGVSPNLPVAPGPQPSCDVVCPRGPPGYNGTDGKPGPPGPRGLIGPTGLPGSRGKPGARGFPGQPGASFSEKGVKGERGEPGLPGLDGQKGEKGDSGSGGASSKGEKGERGSPGLSGLPGLPGPVGPPGPPGTGSSEGVREYISVESAPGPRGHPGPPGTPGRDGGDGKDGLPGGPGEQGQPGEPGPPGERGPPGRNGDPGPPGERGLRGYPGSPGTMSDSDIRNICLGIVRDELMQLQYERQSGQQGPPGKPGPRGEPGLPGPEGPRGEPGFPGMPGHEGPNGPPGRPGEKGERGQDGIGRDGSPGQPGLQGPRGPPGEDGIGYPGKSGEPGVPGPPGHPGAQGPPGQCPLHCMYGPQAYMAPQTSKGPPAYTFKG</sequence>
<dbReference type="GO" id="GO:0030198">
    <property type="term" value="P:extracellular matrix organization"/>
    <property type="evidence" value="ECO:0007669"/>
    <property type="project" value="TreeGrafter"/>
</dbReference>
<dbReference type="InterPro" id="IPR013320">
    <property type="entry name" value="ConA-like_dom_sf"/>
</dbReference>
<feature type="compositionally biased region" description="Gly residues" evidence="2">
    <location>
        <begin position="428"/>
        <end position="437"/>
    </location>
</feature>
<proteinExistence type="predicted"/>
<feature type="compositionally biased region" description="Low complexity" evidence="2">
    <location>
        <begin position="298"/>
        <end position="307"/>
    </location>
</feature>
<organism evidence="5">
    <name type="scientific">Culicoides sonorensis</name>
    <name type="common">Biting midge</name>
    <dbReference type="NCBI Taxonomy" id="179676"/>
    <lineage>
        <taxon>Eukaryota</taxon>
        <taxon>Metazoa</taxon>
        <taxon>Ecdysozoa</taxon>
        <taxon>Arthropoda</taxon>
        <taxon>Hexapoda</taxon>
        <taxon>Insecta</taxon>
        <taxon>Pterygota</taxon>
        <taxon>Neoptera</taxon>
        <taxon>Endopterygota</taxon>
        <taxon>Diptera</taxon>
        <taxon>Nematocera</taxon>
        <taxon>Chironomoidea</taxon>
        <taxon>Ceratopogonidae</taxon>
        <taxon>Ceratopogoninae</taxon>
        <taxon>Culicoides</taxon>
        <taxon>Monoculicoides</taxon>
    </lineage>
</organism>
<dbReference type="Gene3D" id="1.20.5.320">
    <property type="entry name" value="6-Phosphogluconate Dehydrogenase, domain 3"/>
    <property type="match status" value="1"/>
</dbReference>
<feature type="signal peptide" evidence="3">
    <location>
        <begin position="1"/>
        <end position="20"/>
    </location>
</feature>
<dbReference type="OMA" id="RPWSLIR"/>
<keyword evidence="1" id="KW-0677">Repeat</keyword>
<dbReference type="GO" id="GO:0005615">
    <property type="term" value="C:extracellular space"/>
    <property type="evidence" value="ECO:0007669"/>
    <property type="project" value="TreeGrafter"/>
</dbReference>
<evidence type="ECO:0000256" key="2">
    <source>
        <dbReference type="SAM" id="MobiDB-lite"/>
    </source>
</evidence>
<dbReference type="VEuPathDB" id="VectorBase:CSON001286"/>
<gene>
    <name evidence="5" type="primary">CSON001286</name>
</gene>
<keyword evidence="3" id="KW-0732">Signal</keyword>
<evidence type="ECO:0000259" key="4">
    <source>
        <dbReference type="SMART" id="SM00210"/>
    </source>
</evidence>
<dbReference type="InterPro" id="IPR048287">
    <property type="entry name" value="TSPN-like_N"/>
</dbReference>
<dbReference type="AlphaFoldDB" id="A0A336MTY9"/>
<protein>
    <submittedName>
        <fullName evidence="5">CSON001286 protein</fullName>
    </submittedName>
</protein>
<feature type="compositionally biased region" description="Basic and acidic residues" evidence="2">
    <location>
        <begin position="546"/>
        <end position="558"/>
    </location>
</feature>
<feature type="chain" id="PRO_5016302554" evidence="3">
    <location>
        <begin position="21"/>
        <end position="634"/>
    </location>
</feature>
<dbReference type="Gene3D" id="2.60.120.200">
    <property type="match status" value="1"/>
</dbReference>
<name>A0A336MTY9_CULSO</name>
<dbReference type="EMBL" id="UFQT01001196">
    <property type="protein sequence ID" value="SSX29438.1"/>
    <property type="molecule type" value="Genomic_DNA"/>
</dbReference>
<dbReference type="SMART" id="SM00210">
    <property type="entry name" value="TSPN"/>
    <property type="match status" value="1"/>
</dbReference>
<dbReference type="InterPro" id="IPR008160">
    <property type="entry name" value="Collagen"/>
</dbReference>
<feature type="compositionally biased region" description="Pro residues" evidence="2">
    <location>
        <begin position="378"/>
        <end position="388"/>
    </location>
</feature>
<dbReference type="PANTHER" id="PTHR24023">
    <property type="entry name" value="COLLAGEN ALPHA"/>
    <property type="match status" value="1"/>
</dbReference>
<dbReference type="InterPro" id="IPR050149">
    <property type="entry name" value="Collagen_superfamily"/>
</dbReference>
<dbReference type="SUPFAM" id="SSF49899">
    <property type="entry name" value="Concanavalin A-like lectins/glucanases"/>
    <property type="match status" value="1"/>
</dbReference>
<feature type="region of interest" description="Disordered" evidence="2">
    <location>
        <begin position="275"/>
        <end position="479"/>
    </location>
</feature>
<dbReference type="GO" id="GO:0031012">
    <property type="term" value="C:extracellular matrix"/>
    <property type="evidence" value="ECO:0007669"/>
    <property type="project" value="TreeGrafter"/>
</dbReference>
<feature type="domain" description="Thrombospondin-like N-terminal" evidence="4">
    <location>
        <begin position="38"/>
        <end position="241"/>
    </location>
</feature>
<dbReference type="PANTHER" id="PTHR24023:SF1112">
    <property type="entry name" value="COL_CUTICLE_N DOMAIN-CONTAINING PROTEIN-RELATED"/>
    <property type="match status" value="1"/>
</dbReference>